<dbReference type="GO" id="GO:0008270">
    <property type="term" value="F:zinc ion binding"/>
    <property type="evidence" value="ECO:0007669"/>
    <property type="project" value="UniProtKB-KW"/>
</dbReference>
<keyword evidence="1" id="KW-0863">Zinc-finger</keyword>
<reference evidence="1 2" key="1">
    <citation type="submission" date="2016-10" db="EMBL/GenBank/DDBJ databases">
        <authorList>
            <person name="de Groot N.N."/>
        </authorList>
    </citation>
    <scope>NUCLEOTIDE SEQUENCE [LARGE SCALE GENOMIC DNA]</scope>
    <source>
        <strain evidence="1 2">OK461</strain>
    </source>
</reference>
<evidence type="ECO:0000313" key="1">
    <source>
        <dbReference type="EMBL" id="SFF38773.1"/>
    </source>
</evidence>
<keyword evidence="1" id="KW-0479">Metal-binding</keyword>
<proteinExistence type="predicted"/>
<dbReference type="AlphaFoldDB" id="A0A1I2IAU5"/>
<dbReference type="Proteomes" id="UP000181942">
    <property type="component" value="Unassembled WGS sequence"/>
</dbReference>
<accession>A0A1I2IAU5</accession>
<name>A0A1I2IAU5_9ACTN</name>
<dbReference type="EMBL" id="FONR01000006">
    <property type="protein sequence ID" value="SFF38773.1"/>
    <property type="molecule type" value="Genomic_DNA"/>
</dbReference>
<organism evidence="1 2">
    <name type="scientific">Streptomyces mirabilis</name>
    <dbReference type="NCBI Taxonomy" id="68239"/>
    <lineage>
        <taxon>Bacteria</taxon>
        <taxon>Bacillati</taxon>
        <taxon>Actinomycetota</taxon>
        <taxon>Actinomycetes</taxon>
        <taxon>Kitasatosporales</taxon>
        <taxon>Streptomycetaceae</taxon>
        <taxon>Streptomyces</taxon>
    </lineage>
</organism>
<sequence>MTGQRLAPDRAVLACRVLEPDQWCRRCGGEGTVRDTVTRRLAHEPLGWRPTTLAVTIRRCIARSLSLEVPTADDSR</sequence>
<protein>
    <submittedName>
        <fullName evidence="1">Zinc-finger of transposase IS204/IS1001/IS1096/IS1165</fullName>
    </submittedName>
</protein>
<keyword evidence="1" id="KW-0862">Zinc</keyword>
<evidence type="ECO:0000313" key="2">
    <source>
        <dbReference type="Proteomes" id="UP000181942"/>
    </source>
</evidence>
<gene>
    <name evidence="1" type="ORF">SAMN02787118_10684</name>
</gene>